<feature type="compositionally biased region" description="Low complexity" evidence="2">
    <location>
        <begin position="113"/>
        <end position="127"/>
    </location>
</feature>
<dbReference type="EMBL" id="NKQK01000008">
    <property type="protein sequence ID" value="PSS24720.1"/>
    <property type="molecule type" value="Genomic_DNA"/>
</dbReference>
<dbReference type="Gramene" id="PSS24720">
    <property type="protein sequence ID" value="PSS24720"/>
    <property type="gene ID" value="CEY00_Acc09637"/>
</dbReference>
<dbReference type="AlphaFoldDB" id="A0A2R6RAY3"/>
<dbReference type="Proteomes" id="UP000241394">
    <property type="component" value="Chromosome LG8"/>
</dbReference>
<proteinExistence type="inferred from homology"/>
<feature type="region of interest" description="Disordered" evidence="2">
    <location>
        <begin position="1"/>
        <end position="162"/>
    </location>
</feature>
<feature type="compositionally biased region" description="Polar residues" evidence="2">
    <location>
        <begin position="230"/>
        <end position="242"/>
    </location>
</feature>
<evidence type="ECO:0000256" key="2">
    <source>
        <dbReference type="SAM" id="MobiDB-lite"/>
    </source>
</evidence>
<evidence type="ECO:0000313" key="4">
    <source>
        <dbReference type="EMBL" id="PSS24720.1"/>
    </source>
</evidence>
<protein>
    <submittedName>
        <fullName evidence="4">Transcription factor</fullName>
    </submittedName>
</protein>
<dbReference type="OMA" id="PIAMANG"/>
<dbReference type="GO" id="GO:0005634">
    <property type="term" value="C:nucleus"/>
    <property type="evidence" value="ECO:0007669"/>
    <property type="project" value="TreeGrafter"/>
</dbReference>
<dbReference type="Pfam" id="PF04504">
    <property type="entry name" value="GeBP-like_DBD"/>
    <property type="match status" value="1"/>
</dbReference>
<feature type="region of interest" description="Disordered" evidence="2">
    <location>
        <begin position="262"/>
        <end position="310"/>
    </location>
</feature>
<evidence type="ECO:0000313" key="5">
    <source>
        <dbReference type="Proteomes" id="UP000241394"/>
    </source>
</evidence>
<feature type="compositionally biased region" description="Acidic residues" evidence="2">
    <location>
        <begin position="17"/>
        <end position="39"/>
    </location>
</feature>
<feature type="compositionally biased region" description="Basic and acidic residues" evidence="2">
    <location>
        <begin position="204"/>
        <end position="221"/>
    </location>
</feature>
<sequence>MASNRRPETEAQAGSSSEEEEGSSEENEDQEVSESESEEEKAPAPTPQKRPAPKKPATSTKPQSSSSDETGSDSDLDPTPNSTRRPDPTIKPIASKPMEEPPKVTKKPRSKPRSATPAAAKPSAAAKRAAESGSKKNRESKRAKKKADDTDNTAKKTGDDAKKQLFQRLWSEDDEIVILNGLTKYAAEKGADPVADTNGFHDFIKKSLHVDVSKTQLSDKIRRLRKKYENNSGKGQNGQDPSFSKPHEQKAYELSKKIWGNEANGVGVDSPNPKVNGKPRKNQSQKTTMASPKVDGLASPDKVKEGKTREVESNLGSLGFNKSIGGLGLEEQIIKDGLEMIKGAKTLELNVKWEQLRVKEVELYLKRLDLIREQAMLVLEALKSSGH</sequence>
<name>A0A2R6RAY3_ACTCC</name>
<dbReference type="PANTHER" id="PTHR31662:SF33">
    <property type="entry name" value="DNA-BINDING STOREKEEPER PROTEIN TRANSCRIPTIONAL REGULATOR-LIKE PROTEIN"/>
    <property type="match status" value="1"/>
</dbReference>
<feature type="compositionally biased region" description="Basic and acidic residues" evidence="2">
    <location>
        <begin position="301"/>
        <end position="310"/>
    </location>
</feature>
<dbReference type="InterPro" id="IPR053932">
    <property type="entry name" value="GeBP-like_DBD"/>
</dbReference>
<dbReference type="GO" id="GO:0006355">
    <property type="term" value="P:regulation of DNA-templated transcription"/>
    <property type="evidence" value="ECO:0007669"/>
    <property type="project" value="InterPro"/>
</dbReference>
<comment type="similarity">
    <text evidence="1">Belongs to the GeBP family.</text>
</comment>
<dbReference type="PANTHER" id="PTHR31662">
    <property type="entry name" value="BNAANNG10740D PROTEIN-RELATED"/>
    <property type="match status" value="1"/>
</dbReference>
<feature type="domain" description="Glabrous enhancer-binding protein-like DBD" evidence="3">
    <location>
        <begin position="166"/>
        <end position="260"/>
    </location>
</feature>
<dbReference type="FunCoup" id="A0A2R6RAY3">
    <property type="interactions" value="2104"/>
</dbReference>
<accession>A0A2R6RAY3</accession>
<dbReference type="OrthoDB" id="661680at2759"/>
<dbReference type="InParanoid" id="A0A2R6RAY3"/>
<evidence type="ECO:0000256" key="1">
    <source>
        <dbReference type="ARBA" id="ARBA00010820"/>
    </source>
</evidence>
<keyword evidence="5" id="KW-1185">Reference proteome</keyword>
<feature type="compositionally biased region" description="Basic and acidic residues" evidence="2">
    <location>
        <begin position="128"/>
        <end position="137"/>
    </location>
</feature>
<feature type="compositionally biased region" description="Low complexity" evidence="2">
    <location>
        <begin position="55"/>
        <end position="69"/>
    </location>
</feature>
<reference evidence="5" key="2">
    <citation type="journal article" date="2018" name="BMC Genomics">
        <title>A manually annotated Actinidia chinensis var. chinensis (kiwifruit) genome highlights the challenges associated with draft genomes and gene prediction in plants.</title>
        <authorList>
            <person name="Pilkington S.M."/>
            <person name="Crowhurst R."/>
            <person name="Hilario E."/>
            <person name="Nardozza S."/>
            <person name="Fraser L."/>
            <person name="Peng Y."/>
            <person name="Gunaseelan K."/>
            <person name="Simpson R."/>
            <person name="Tahir J."/>
            <person name="Deroles S.C."/>
            <person name="Templeton K."/>
            <person name="Luo Z."/>
            <person name="Davy M."/>
            <person name="Cheng C."/>
            <person name="McNeilage M."/>
            <person name="Scaglione D."/>
            <person name="Liu Y."/>
            <person name="Zhang Q."/>
            <person name="Datson P."/>
            <person name="De Silva N."/>
            <person name="Gardiner S.E."/>
            <person name="Bassett H."/>
            <person name="Chagne D."/>
            <person name="McCallum J."/>
            <person name="Dzierzon H."/>
            <person name="Deng C."/>
            <person name="Wang Y.Y."/>
            <person name="Barron L."/>
            <person name="Manako K."/>
            <person name="Bowen J."/>
            <person name="Foster T.M."/>
            <person name="Erridge Z.A."/>
            <person name="Tiffin H."/>
            <person name="Waite C.N."/>
            <person name="Davies K.M."/>
            <person name="Grierson E.P."/>
            <person name="Laing W.A."/>
            <person name="Kirk R."/>
            <person name="Chen X."/>
            <person name="Wood M."/>
            <person name="Montefiori M."/>
            <person name="Brummell D.A."/>
            <person name="Schwinn K.E."/>
            <person name="Catanach A."/>
            <person name="Fullerton C."/>
            <person name="Li D."/>
            <person name="Meiyalaghan S."/>
            <person name="Nieuwenhuizen N."/>
            <person name="Read N."/>
            <person name="Prakash R."/>
            <person name="Hunter D."/>
            <person name="Zhang H."/>
            <person name="McKenzie M."/>
            <person name="Knabel M."/>
            <person name="Harris A."/>
            <person name="Allan A.C."/>
            <person name="Gleave A."/>
            <person name="Chen A."/>
            <person name="Janssen B.J."/>
            <person name="Plunkett B."/>
            <person name="Ampomah-Dwamena C."/>
            <person name="Voogd C."/>
            <person name="Leif D."/>
            <person name="Lafferty D."/>
            <person name="Souleyre E.J.F."/>
            <person name="Varkonyi-Gasic E."/>
            <person name="Gambi F."/>
            <person name="Hanley J."/>
            <person name="Yao J.L."/>
            <person name="Cheung J."/>
            <person name="David K.M."/>
            <person name="Warren B."/>
            <person name="Marsh K."/>
            <person name="Snowden K.C."/>
            <person name="Lin-Wang K."/>
            <person name="Brian L."/>
            <person name="Martinez-Sanchez M."/>
            <person name="Wang M."/>
            <person name="Ileperuma N."/>
            <person name="Macnee N."/>
            <person name="Campin R."/>
            <person name="McAtee P."/>
            <person name="Drummond R.S.M."/>
            <person name="Espley R.V."/>
            <person name="Ireland H.S."/>
            <person name="Wu R."/>
            <person name="Atkinson R.G."/>
            <person name="Karunairetnam S."/>
            <person name="Bulley S."/>
            <person name="Chunkath S."/>
            <person name="Hanley Z."/>
            <person name="Storey R."/>
            <person name="Thrimawithana A.H."/>
            <person name="Thomson S."/>
            <person name="David C."/>
            <person name="Testolin R."/>
            <person name="Huang H."/>
            <person name="Hellens R.P."/>
            <person name="Schaffer R.J."/>
        </authorList>
    </citation>
    <scope>NUCLEOTIDE SEQUENCE [LARGE SCALE GENOMIC DNA]</scope>
    <source>
        <strain evidence="5">cv. Red5</strain>
    </source>
</reference>
<gene>
    <name evidence="4" type="ORF">CEY00_Acc09637</name>
</gene>
<feature type="compositionally biased region" description="Basic and acidic residues" evidence="2">
    <location>
        <begin position="146"/>
        <end position="162"/>
    </location>
</feature>
<dbReference type="InterPro" id="IPR007592">
    <property type="entry name" value="GEBP"/>
</dbReference>
<evidence type="ECO:0000259" key="3">
    <source>
        <dbReference type="Pfam" id="PF04504"/>
    </source>
</evidence>
<reference evidence="4 5" key="1">
    <citation type="submission" date="2017-07" db="EMBL/GenBank/DDBJ databases">
        <title>An improved, manually edited Actinidia chinensis var. chinensis (kiwifruit) genome highlights the challenges associated with draft genomes and gene prediction in plants.</title>
        <authorList>
            <person name="Pilkington S."/>
            <person name="Crowhurst R."/>
            <person name="Hilario E."/>
            <person name="Nardozza S."/>
            <person name="Fraser L."/>
            <person name="Peng Y."/>
            <person name="Gunaseelan K."/>
            <person name="Simpson R."/>
            <person name="Tahir J."/>
            <person name="Deroles S."/>
            <person name="Templeton K."/>
            <person name="Luo Z."/>
            <person name="Davy M."/>
            <person name="Cheng C."/>
            <person name="Mcneilage M."/>
            <person name="Scaglione D."/>
            <person name="Liu Y."/>
            <person name="Zhang Q."/>
            <person name="Datson P."/>
            <person name="De Silva N."/>
            <person name="Gardiner S."/>
            <person name="Bassett H."/>
            <person name="Chagne D."/>
            <person name="Mccallum J."/>
            <person name="Dzierzon H."/>
            <person name="Deng C."/>
            <person name="Wang Y.-Y."/>
            <person name="Barron N."/>
            <person name="Manako K."/>
            <person name="Bowen J."/>
            <person name="Foster T."/>
            <person name="Erridge Z."/>
            <person name="Tiffin H."/>
            <person name="Waite C."/>
            <person name="Davies K."/>
            <person name="Grierson E."/>
            <person name="Laing W."/>
            <person name="Kirk R."/>
            <person name="Chen X."/>
            <person name="Wood M."/>
            <person name="Montefiori M."/>
            <person name="Brummell D."/>
            <person name="Schwinn K."/>
            <person name="Catanach A."/>
            <person name="Fullerton C."/>
            <person name="Li D."/>
            <person name="Meiyalaghan S."/>
            <person name="Nieuwenhuizen N."/>
            <person name="Read N."/>
            <person name="Prakash R."/>
            <person name="Hunter D."/>
            <person name="Zhang H."/>
            <person name="Mckenzie M."/>
            <person name="Knabel M."/>
            <person name="Harris A."/>
            <person name="Allan A."/>
            <person name="Chen A."/>
            <person name="Janssen B."/>
            <person name="Plunkett B."/>
            <person name="Dwamena C."/>
            <person name="Voogd C."/>
            <person name="Leif D."/>
            <person name="Lafferty D."/>
            <person name="Souleyre E."/>
            <person name="Varkonyi-Gasic E."/>
            <person name="Gambi F."/>
            <person name="Hanley J."/>
            <person name="Yao J.-L."/>
            <person name="Cheung J."/>
            <person name="David K."/>
            <person name="Warren B."/>
            <person name="Marsh K."/>
            <person name="Snowden K."/>
            <person name="Lin-Wang K."/>
            <person name="Brian L."/>
            <person name="Martinez-Sanchez M."/>
            <person name="Wang M."/>
            <person name="Ileperuma N."/>
            <person name="Macnee N."/>
            <person name="Campin R."/>
            <person name="Mcatee P."/>
            <person name="Drummond R."/>
            <person name="Espley R."/>
            <person name="Ireland H."/>
            <person name="Wu R."/>
            <person name="Atkinson R."/>
            <person name="Karunairetnam S."/>
            <person name="Bulley S."/>
            <person name="Chunkath S."/>
            <person name="Hanley Z."/>
            <person name="Storey R."/>
            <person name="Thrimawithana A."/>
            <person name="Thomson S."/>
            <person name="David C."/>
            <person name="Testolin R."/>
        </authorList>
    </citation>
    <scope>NUCLEOTIDE SEQUENCE [LARGE SCALE GENOMIC DNA]</scope>
    <source>
        <strain evidence="5">cv. Red5</strain>
        <tissue evidence="4">Young leaf</tissue>
    </source>
</reference>
<dbReference type="STRING" id="1590841.A0A2R6RAY3"/>
<organism evidence="4 5">
    <name type="scientific">Actinidia chinensis var. chinensis</name>
    <name type="common">Chinese soft-hair kiwi</name>
    <dbReference type="NCBI Taxonomy" id="1590841"/>
    <lineage>
        <taxon>Eukaryota</taxon>
        <taxon>Viridiplantae</taxon>
        <taxon>Streptophyta</taxon>
        <taxon>Embryophyta</taxon>
        <taxon>Tracheophyta</taxon>
        <taxon>Spermatophyta</taxon>
        <taxon>Magnoliopsida</taxon>
        <taxon>eudicotyledons</taxon>
        <taxon>Gunneridae</taxon>
        <taxon>Pentapetalae</taxon>
        <taxon>asterids</taxon>
        <taxon>Ericales</taxon>
        <taxon>Actinidiaceae</taxon>
        <taxon>Actinidia</taxon>
    </lineage>
</organism>
<comment type="caution">
    <text evidence="4">The sequence shown here is derived from an EMBL/GenBank/DDBJ whole genome shotgun (WGS) entry which is preliminary data.</text>
</comment>
<feature type="region of interest" description="Disordered" evidence="2">
    <location>
        <begin position="204"/>
        <end position="250"/>
    </location>
</feature>